<feature type="transmembrane region" description="Helical" evidence="3">
    <location>
        <begin position="89"/>
        <end position="107"/>
    </location>
</feature>
<evidence type="ECO:0000313" key="5">
    <source>
        <dbReference type="Proteomes" id="UP000503820"/>
    </source>
</evidence>
<sequence length="182" mass="18930">MTPSPLSGLHKQVWTAMLAALIVVGAMVQLPIGPVPVTLQTFFIVLAGLALGPMHGAAAMLLYILAGAIGLPVFAGGKAGFAHLLGPTGGYLIGYIGTAFLAGMGSSQPPRTASFMKSLLWSLAGLCAVYLAGVLRLKFVLDISYTKAFSIGMVPFVIADMLKVAGAVVAYRFLHSRRLLPS</sequence>
<name>A0A7J0BTL0_9BACT</name>
<dbReference type="AlphaFoldDB" id="A0A7J0BTL0"/>
<dbReference type="EMBL" id="BLVP01000008">
    <property type="protein sequence ID" value="GFM37053.1"/>
    <property type="molecule type" value="Genomic_DNA"/>
</dbReference>
<reference evidence="4 5" key="1">
    <citation type="submission" date="2020-05" db="EMBL/GenBank/DDBJ databases">
        <title>Draft genome sequence of Desulfovibrio psychrotolerans JS1T.</title>
        <authorList>
            <person name="Ueno A."/>
            <person name="Tamazawa S."/>
            <person name="Tamamura S."/>
            <person name="Murakami T."/>
            <person name="Kiyama T."/>
            <person name="Inomata H."/>
            <person name="Amano Y."/>
            <person name="Miyakawa K."/>
            <person name="Tamaki H."/>
            <person name="Naganuma T."/>
            <person name="Kaneko K."/>
        </authorList>
    </citation>
    <scope>NUCLEOTIDE SEQUENCE [LARGE SCALE GENOMIC DNA]</scope>
    <source>
        <strain evidence="4 5">JS1</strain>
    </source>
</reference>
<dbReference type="PANTHER" id="PTHR34295:SF1">
    <property type="entry name" value="BIOTIN TRANSPORTER BIOY"/>
    <property type="match status" value="1"/>
</dbReference>
<evidence type="ECO:0000256" key="2">
    <source>
        <dbReference type="PIRNR" id="PIRNR016661"/>
    </source>
</evidence>
<comment type="subcellular location">
    <subcellularLocation>
        <location evidence="2">Cell membrane</location>
        <topology evidence="2">Multi-pass membrane protein</topology>
    </subcellularLocation>
</comment>
<evidence type="ECO:0000256" key="3">
    <source>
        <dbReference type="SAM" id="Phobius"/>
    </source>
</evidence>
<feature type="transmembrane region" description="Helical" evidence="3">
    <location>
        <begin position="119"/>
        <end position="137"/>
    </location>
</feature>
<feature type="transmembrane region" description="Helical" evidence="3">
    <location>
        <begin position="42"/>
        <end position="69"/>
    </location>
</feature>
<dbReference type="PIRSF" id="PIRSF016661">
    <property type="entry name" value="BioY"/>
    <property type="match status" value="1"/>
</dbReference>
<keyword evidence="2" id="KW-1003">Cell membrane</keyword>
<dbReference type="Gene3D" id="1.10.1760.20">
    <property type="match status" value="1"/>
</dbReference>
<dbReference type="InterPro" id="IPR003784">
    <property type="entry name" value="BioY"/>
</dbReference>
<dbReference type="Proteomes" id="UP000503820">
    <property type="component" value="Unassembled WGS sequence"/>
</dbReference>
<evidence type="ECO:0000313" key="4">
    <source>
        <dbReference type="EMBL" id="GFM37053.1"/>
    </source>
</evidence>
<comment type="caution">
    <text evidence="4">The sequence shown here is derived from an EMBL/GenBank/DDBJ whole genome shotgun (WGS) entry which is preliminary data.</text>
</comment>
<comment type="similarity">
    <text evidence="1 2">Belongs to the BioY family.</text>
</comment>
<dbReference type="GO" id="GO:0005886">
    <property type="term" value="C:plasma membrane"/>
    <property type="evidence" value="ECO:0007669"/>
    <property type="project" value="UniProtKB-SubCell"/>
</dbReference>
<gene>
    <name evidence="4" type="ORF">DSM19430T_17370</name>
</gene>
<feature type="transmembrane region" description="Helical" evidence="3">
    <location>
        <begin position="12"/>
        <end position="30"/>
    </location>
</feature>
<keyword evidence="2" id="KW-0813">Transport</keyword>
<keyword evidence="2 3" id="KW-0472">Membrane</keyword>
<dbReference type="PANTHER" id="PTHR34295">
    <property type="entry name" value="BIOTIN TRANSPORTER BIOY"/>
    <property type="match status" value="1"/>
</dbReference>
<protein>
    <recommendedName>
        <fullName evidence="2">Biotin transporter</fullName>
    </recommendedName>
</protein>
<feature type="transmembrane region" description="Helical" evidence="3">
    <location>
        <begin position="149"/>
        <end position="174"/>
    </location>
</feature>
<dbReference type="RefSeq" id="WP_174409702.1">
    <property type="nucleotide sequence ID" value="NZ_BLVP01000008.1"/>
</dbReference>
<proteinExistence type="inferred from homology"/>
<keyword evidence="5" id="KW-1185">Reference proteome</keyword>
<dbReference type="Pfam" id="PF02632">
    <property type="entry name" value="BioY"/>
    <property type="match status" value="1"/>
</dbReference>
<accession>A0A7J0BTL0</accession>
<keyword evidence="3" id="KW-1133">Transmembrane helix</keyword>
<keyword evidence="3" id="KW-0812">Transmembrane</keyword>
<dbReference type="GO" id="GO:0015225">
    <property type="term" value="F:biotin transmembrane transporter activity"/>
    <property type="evidence" value="ECO:0007669"/>
    <property type="project" value="UniProtKB-UniRule"/>
</dbReference>
<organism evidence="4 5">
    <name type="scientific">Desulfovibrio psychrotolerans</name>
    <dbReference type="NCBI Taxonomy" id="415242"/>
    <lineage>
        <taxon>Bacteria</taxon>
        <taxon>Pseudomonadati</taxon>
        <taxon>Thermodesulfobacteriota</taxon>
        <taxon>Desulfovibrionia</taxon>
        <taxon>Desulfovibrionales</taxon>
        <taxon>Desulfovibrionaceae</taxon>
        <taxon>Desulfovibrio</taxon>
    </lineage>
</organism>
<evidence type="ECO:0000256" key="1">
    <source>
        <dbReference type="ARBA" id="ARBA00010692"/>
    </source>
</evidence>